<accession>A0A521F846</accession>
<dbReference type="RefSeq" id="WP_142459760.1">
    <property type="nucleotide sequence ID" value="NZ_FXTJ01000007.1"/>
</dbReference>
<protein>
    <submittedName>
        <fullName evidence="3">Transcriptional regulator, AbiEi antitoxin, Type IV TA system</fullName>
    </submittedName>
</protein>
<evidence type="ECO:0000313" key="4">
    <source>
        <dbReference type="Proteomes" id="UP000317484"/>
    </source>
</evidence>
<evidence type="ECO:0000259" key="2">
    <source>
        <dbReference type="Pfam" id="PF13338"/>
    </source>
</evidence>
<dbReference type="InterPro" id="IPR025159">
    <property type="entry name" value="AbiEi_N"/>
</dbReference>
<evidence type="ECO:0000313" key="3">
    <source>
        <dbReference type="EMBL" id="SMO92327.1"/>
    </source>
</evidence>
<keyword evidence="4" id="KW-1185">Reference proteome</keyword>
<dbReference type="EMBL" id="FXTJ01000007">
    <property type="protein sequence ID" value="SMO92327.1"/>
    <property type="molecule type" value="Genomic_DNA"/>
</dbReference>
<feature type="region of interest" description="Disordered" evidence="1">
    <location>
        <begin position="315"/>
        <end position="353"/>
    </location>
</feature>
<name>A0A521F846_9ACTN</name>
<dbReference type="Proteomes" id="UP000317484">
    <property type="component" value="Unassembled WGS sequence"/>
</dbReference>
<evidence type="ECO:0000256" key="1">
    <source>
        <dbReference type="SAM" id="MobiDB-lite"/>
    </source>
</evidence>
<feature type="domain" description="AbiEi antitoxin N-terminal" evidence="2">
    <location>
        <begin position="11"/>
        <end position="57"/>
    </location>
</feature>
<reference evidence="3 4" key="1">
    <citation type="submission" date="2017-05" db="EMBL/GenBank/DDBJ databases">
        <authorList>
            <person name="Varghese N."/>
            <person name="Submissions S."/>
        </authorList>
    </citation>
    <scope>NUCLEOTIDE SEQUENCE [LARGE SCALE GENOMIC DNA]</scope>
    <source>
        <strain evidence="3 4">DSM 46834</strain>
    </source>
</reference>
<dbReference type="Pfam" id="PF13338">
    <property type="entry name" value="AbiEi_4"/>
    <property type="match status" value="1"/>
</dbReference>
<organism evidence="3 4">
    <name type="scientific">Geodermatophilus aquaeductus</name>
    <dbReference type="NCBI Taxonomy" id="1564161"/>
    <lineage>
        <taxon>Bacteria</taxon>
        <taxon>Bacillati</taxon>
        <taxon>Actinomycetota</taxon>
        <taxon>Actinomycetes</taxon>
        <taxon>Geodermatophilales</taxon>
        <taxon>Geodermatophilaceae</taxon>
        <taxon>Geodermatophilus</taxon>
    </lineage>
</organism>
<gene>
    <name evidence="3" type="ORF">SAMN06273567_107167</name>
</gene>
<dbReference type="AlphaFoldDB" id="A0A521F846"/>
<proteinExistence type="predicted"/>
<sequence length="353" mass="37287">MSTSTEGLTLLSDLASEQWGLLTSSQARQVGVTTQQLARLTHQGALDRLRHGVYRLAGAPADRRTELKAAWLSLAPELSVHERLSDPGVAVVSFQSAADLHALGDLEADTFNFSLAERKQTRDAQIRLHRRHLTPEEWTVIDGLPVTTVPVTVGDLAHAGVDGGHLAGVVRDAVLTQHADVDQIVTVLNPVAHRYGAQPGHGYQLLQQLLQQAGVPRSTRAVGQLLSGAPDQAAMEAAQQALATALRPSQALLEQALASLQPTKHSVQTAAAAALAPVTAKLQQMVAAAVAPVTSDLQRLLAQHLTSALSLPVDAPAISDQPVDPPDTVDHPIDPEAGTTPQAAGHSRHELPE</sequence>